<dbReference type="SUPFAM" id="SSF51126">
    <property type="entry name" value="Pectin lyase-like"/>
    <property type="match status" value="1"/>
</dbReference>
<organism evidence="2 3">
    <name type="scientific">Pseudomonas turukhanskensis</name>
    <dbReference type="NCBI Taxonomy" id="1806536"/>
    <lineage>
        <taxon>Bacteria</taxon>
        <taxon>Pseudomonadati</taxon>
        <taxon>Pseudomonadota</taxon>
        <taxon>Gammaproteobacteria</taxon>
        <taxon>Pseudomonadales</taxon>
        <taxon>Pseudomonadaceae</taxon>
        <taxon>Pseudomonas</taxon>
    </lineage>
</organism>
<evidence type="ECO:0000313" key="2">
    <source>
        <dbReference type="EMBL" id="GLK87925.1"/>
    </source>
</evidence>
<sequence>MANGVPVIGIANPTSKGLSHNRFEQFNVDKPGVVFNNSLSAGTSKLAGNLEANPNLAQAAKAILTEVTGNKPSTLAGTMEVFGAKADVIVANPNGVTLNGVSTVNMRGFVATTGVPDLADARHLNVQNNAAQVIVGNLGVDTRDLSYFDIVSRVVTLNGSVGTPDSRADVQVVAGLNRYDSQLRTASRLQGTAENTPGIAIDGSLAGAMHGGHITLISTESGVGVRHAGLIHSERDIRIMADGDIALTRVDAGRDLTVQTSGDLALSKMSSIAGMTAAGDIHITADDVHLSAATNSSRFTANAKTLNVHGTTLKTTANDPHTAALSIKVDELNLTGTLVGYDYNGRIAQFVKPLDGALVVLENGIPNGTPSKIVSSATIESAGGMDITARRLNNTRGIIDNHGSQGLRIAADTLNNTGIVRSNAAIDVATQTFNNHCTRGAMQTFCGGIFGGTTAVLKTDALYNEGALSAAGDLTLHLGHGRHTNAYWAEFYSGNNLLITRRAPGITADLLNYGQIAAKNNLIINQDNVTVGKSGSLAAHGDVRVRANSSFSNSSNWVVAGNDLTITTQVMRLWEGSNLLSGGSLSLSADTSFASEQGSGIVARQGDMTLTAGHLYNGGNMYSAGGNLVVRAGGNLTNTGTVLASNDTHISSDGILRNTDSGIIASDGALSLTAKGNIFNTNGSIIAGEDVTFTTPGSILNDGGSWIDGMLLTFNGGVLHNRAHSVIYAHERLELGDGITLLNTDGAMISINGEIHSEAEPGKTLL</sequence>
<name>A0A9W6NEP6_9PSED</name>
<gene>
    <name evidence="2" type="ORF">GCM10017655_09870</name>
</gene>
<dbReference type="InterPro" id="IPR008638">
    <property type="entry name" value="FhaB/CdiA-like_TPS"/>
</dbReference>
<feature type="domain" description="Filamentous haemagglutinin FhaB/tRNA nuclease CdiA-like TPS" evidence="1">
    <location>
        <begin position="2"/>
        <end position="120"/>
    </location>
</feature>
<dbReference type="InterPro" id="IPR010069">
    <property type="entry name" value="CdiA_FHA1_rpt"/>
</dbReference>
<evidence type="ECO:0000313" key="3">
    <source>
        <dbReference type="Proteomes" id="UP001143328"/>
    </source>
</evidence>
<dbReference type="InterPro" id="IPR011050">
    <property type="entry name" value="Pectin_lyase_fold/virulence"/>
</dbReference>
<evidence type="ECO:0000259" key="1">
    <source>
        <dbReference type="SMART" id="SM00912"/>
    </source>
</evidence>
<accession>A0A9W6NEP6</accession>
<comment type="caution">
    <text evidence="2">The sequence shown here is derived from an EMBL/GenBank/DDBJ whole genome shotgun (WGS) entry which is preliminary data.</text>
</comment>
<dbReference type="Pfam" id="PF05860">
    <property type="entry name" value="TPS"/>
    <property type="match status" value="1"/>
</dbReference>
<dbReference type="AlphaFoldDB" id="A0A9W6NEP6"/>
<dbReference type="EMBL" id="BSFN01000002">
    <property type="protein sequence ID" value="GLK87925.1"/>
    <property type="molecule type" value="Genomic_DNA"/>
</dbReference>
<proteinExistence type="predicted"/>
<protein>
    <recommendedName>
        <fullName evidence="1">Filamentous haemagglutinin FhaB/tRNA nuclease CdiA-like TPS domain-containing protein</fullName>
    </recommendedName>
</protein>
<dbReference type="NCBIfam" id="TIGR01901">
    <property type="entry name" value="adhes_NPXG"/>
    <property type="match status" value="1"/>
</dbReference>
<dbReference type="NCBIfam" id="TIGR01731">
    <property type="entry name" value="fil_hemag_20aa"/>
    <property type="match status" value="9"/>
</dbReference>
<reference evidence="2" key="2">
    <citation type="submission" date="2023-01" db="EMBL/GenBank/DDBJ databases">
        <authorList>
            <person name="Sun Q."/>
            <person name="Evtushenko L."/>
        </authorList>
    </citation>
    <scope>NUCLEOTIDE SEQUENCE</scope>
    <source>
        <strain evidence="2">VKM B-2935</strain>
    </source>
</reference>
<dbReference type="SMART" id="SM00912">
    <property type="entry name" value="Haemagg_act"/>
    <property type="match status" value="1"/>
</dbReference>
<dbReference type="Gene3D" id="2.160.20.10">
    <property type="entry name" value="Single-stranded right-handed beta-helix, Pectin lyase-like"/>
    <property type="match status" value="1"/>
</dbReference>
<keyword evidence="3" id="KW-1185">Reference proteome</keyword>
<dbReference type="Proteomes" id="UP001143328">
    <property type="component" value="Unassembled WGS sequence"/>
</dbReference>
<dbReference type="InterPro" id="IPR012334">
    <property type="entry name" value="Pectin_lyas_fold"/>
</dbReference>
<reference evidence="2" key="1">
    <citation type="journal article" date="2014" name="Int. J. Syst. Evol. Microbiol.">
        <title>Complete genome sequence of Corynebacterium casei LMG S-19264T (=DSM 44701T), isolated from a smear-ripened cheese.</title>
        <authorList>
            <consortium name="US DOE Joint Genome Institute (JGI-PGF)"/>
            <person name="Walter F."/>
            <person name="Albersmeier A."/>
            <person name="Kalinowski J."/>
            <person name="Ruckert C."/>
        </authorList>
    </citation>
    <scope>NUCLEOTIDE SEQUENCE</scope>
    <source>
        <strain evidence="2">VKM B-2935</strain>
    </source>
</reference>